<dbReference type="InterPro" id="IPR009078">
    <property type="entry name" value="Ferritin-like_SF"/>
</dbReference>
<feature type="binding site" evidence="8">
    <location>
        <position position="121"/>
    </location>
    <ligand>
        <name>Fe cation</name>
        <dbReference type="ChEBI" id="CHEBI:24875"/>
        <label>2</label>
    </ligand>
</feature>
<name>A0ABU0MP86_9PROT</name>
<dbReference type="EMBL" id="JAUSVU010000017">
    <property type="protein sequence ID" value="MDQ0535288.1"/>
    <property type="molecule type" value="Genomic_DNA"/>
</dbReference>
<keyword evidence="8" id="KW-1003">Cell membrane</keyword>
<keyword evidence="10" id="KW-0830">Ubiquinone</keyword>
<feature type="binding site" evidence="8">
    <location>
        <position position="39"/>
    </location>
    <ligand>
        <name>Fe cation</name>
        <dbReference type="ChEBI" id="CHEBI:24875"/>
        <label>1</label>
    </ligand>
</feature>
<comment type="cofactor">
    <cofactor evidence="8">
        <name>Fe cation</name>
        <dbReference type="ChEBI" id="CHEBI:24875"/>
    </cofactor>
    <text evidence="8">Binds 2 iron ions per subunit.</text>
</comment>
<dbReference type="Proteomes" id="UP001244552">
    <property type="component" value="Unassembled WGS sequence"/>
</dbReference>
<proteinExistence type="inferred from homology"/>
<keyword evidence="3 8" id="KW-0479">Metal-binding</keyword>
<protein>
    <recommendedName>
        <fullName evidence="8">3-demethoxyubiquinol 3-hydroxylase</fullName>
        <shortName evidence="8">DMQ hydroxylase</shortName>
        <ecNumber evidence="8">1.14.99.60</ecNumber>
    </recommendedName>
    <alternativeName>
        <fullName evidence="8">2-nonaprenyl-3-methyl-6-methoxy-1,4-benzoquinol hydroxylase</fullName>
    </alternativeName>
</protein>
<evidence type="ECO:0000256" key="3">
    <source>
        <dbReference type="ARBA" id="ARBA00022723"/>
    </source>
</evidence>
<evidence type="ECO:0000313" key="11">
    <source>
        <dbReference type="Proteomes" id="UP001244552"/>
    </source>
</evidence>
<feature type="binding site" evidence="8">
    <location>
        <position position="153"/>
    </location>
    <ligand>
        <name>Fe cation</name>
        <dbReference type="ChEBI" id="CHEBI:24875"/>
        <label>2</label>
    </ligand>
</feature>
<comment type="similarity">
    <text evidence="8">Belongs to the COQ7 family.</text>
</comment>
<comment type="pathway">
    <text evidence="1 8">Cofactor biosynthesis; ubiquinone biosynthesis.</text>
</comment>
<keyword evidence="11" id="KW-1185">Reference proteome</keyword>
<comment type="caution">
    <text evidence="10">The sequence shown here is derived from an EMBL/GenBank/DDBJ whole genome shotgun (WGS) entry which is preliminary data.</text>
</comment>
<keyword evidence="4 8" id="KW-0560">Oxidoreductase</keyword>
<gene>
    <name evidence="8" type="primary">coq7</name>
    <name evidence="10" type="ORF">QO018_004166</name>
</gene>
<dbReference type="PANTHER" id="PTHR11237:SF4">
    <property type="entry name" value="5-DEMETHOXYUBIQUINONE HYDROXYLASE, MITOCHONDRIAL"/>
    <property type="match status" value="1"/>
</dbReference>
<feature type="binding site" evidence="8">
    <location>
        <position position="72"/>
    </location>
    <ligand>
        <name>Fe cation</name>
        <dbReference type="ChEBI" id="CHEBI:24875"/>
        <label>1</label>
    </ligand>
</feature>
<evidence type="ECO:0000256" key="9">
    <source>
        <dbReference type="SAM" id="MobiDB-lite"/>
    </source>
</evidence>
<dbReference type="RefSeq" id="WP_417281589.1">
    <property type="nucleotide sequence ID" value="NZ_JAGINO010000017.1"/>
</dbReference>
<feature type="region of interest" description="Disordered" evidence="9">
    <location>
        <begin position="1"/>
        <end position="26"/>
    </location>
</feature>
<evidence type="ECO:0000256" key="7">
    <source>
        <dbReference type="ARBA" id="ARBA00023136"/>
    </source>
</evidence>
<dbReference type="CDD" id="cd01042">
    <property type="entry name" value="DMQH"/>
    <property type="match status" value="1"/>
</dbReference>
<reference evidence="10 11" key="1">
    <citation type="submission" date="2023-07" db="EMBL/GenBank/DDBJ databases">
        <title>Genomic Encyclopedia of Type Strains, Phase IV (KMG-IV): sequencing the most valuable type-strain genomes for metagenomic binning, comparative biology and taxonomic classification.</title>
        <authorList>
            <person name="Goeker M."/>
        </authorList>
    </citation>
    <scope>NUCLEOTIDE SEQUENCE [LARGE SCALE GENOMIC DNA]</scope>
    <source>
        <strain evidence="10 11">DSM 19922</strain>
    </source>
</reference>
<keyword evidence="2 8" id="KW-0831">Ubiquinone biosynthesis</keyword>
<dbReference type="Pfam" id="PF03232">
    <property type="entry name" value="COQ7"/>
    <property type="match status" value="1"/>
</dbReference>
<dbReference type="HAMAP" id="MF_01658">
    <property type="entry name" value="COQ7"/>
    <property type="match status" value="1"/>
</dbReference>
<comment type="catalytic activity">
    <reaction evidence="8">
        <text>a 5-methoxy-2-methyl-3-(all-trans-polyprenyl)benzene-1,4-diol + AH2 + O2 = a 3-demethylubiquinol + A + H2O</text>
        <dbReference type="Rhea" id="RHEA:50908"/>
        <dbReference type="Rhea" id="RHEA-COMP:10859"/>
        <dbReference type="Rhea" id="RHEA-COMP:10914"/>
        <dbReference type="ChEBI" id="CHEBI:13193"/>
        <dbReference type="ChEBI" id="CHEBI:15377"/>
        <dbReference type="ChEBI" id="CHEBI:15379"/>
        <dbReference type="ChEBI" id="CHEBI:17499"/>
        <dbReference type="ChEBI" id="CHEBI:84167"/>
        <dbReference type="ChEBI" id="CHEBI:84422"/>
        <dbReference type="EC" id="1.14.99.60"/>
    </reaction>
</comment>
<evidence type="ECO:0000256" key="4">
    <source>
        <dbReference type="ARBA" id="ARBA00023002"/>
    </source>
</evidence>
<dbReference type="SUPFAM" id="SSF47240">
    <property type="entry name" value="Ferritin-like"/>
    <property type="match status" value="1"/>
</dbReference>
<feature type="binding site" evidence="8">
    <location>
        <position position="69"/>
    </location>
    <ligand>
        <name>Fe cation</name>
        <dbReference type="ChEBI" id="CHEBI:24875"/>
        <label>2</label>
    </ligand>
</feature>
<feature type="binding site" evidence="8">
    <location>
        <position position="69"/>
    </location>
    <ligand>
        <name>Fe cation</name>
        <dbReference type="ChEBI" id="CHEBI:24875"/>
        <label>1</label>
    </ligand>
</feature>
<evidence type="ECO:0000256" key="1">
    <source>
        <dbReference type="ARBA" id="ARBA00004749"/>
    </source>
</evidence>
<sequence>MSEATSHPSNRPFMRGALPGDPPPRDRLARVVRVDHAGEYGAKRIYEGQIAVIGRGRHGKTLRHMAEQERVHLEYFEKQLVKRRVRPTLLQPLWHATGFLLGAGTALLGERAAMACTVAVEEVIEGHYEEQLKHLGPEEQDLAGSIRQFQAEEVEHRDIGLVNEAERAPAYPVLSAAIKAGTRAVIWVAERV</sequence>
<accession>A0ABU0MP86</accession>
<organism evidence="10 11">
    <name type="scientific">Azospirillum picis</name>
    <dbReference type="NCBI Taxonomy" id="488438"/>
    <lineage>
        <taxon>Bacteria</taxon>
        <taxon>Pseudomonadati</taxon>
        <taxon>Pseudomonadota</taxon>
        <taxon>Alphaproteobacteria</taxon>
        <taxon>Rhodospirillales</taxon>
        <taxon>Azospirillaceae</taxon>
        <taxon>Azospirillum</taxon>
    </lineage>
</organism>
<evidence type="ECO:0000256" key="2">
    <source>
        <dbReference type="ARBA" id="ARBA00022688"/>
    </source>
</evidence>
<evidence type="ECO:0000256" key="6">
    <source>
        <dbReference type="ARBA" id="ARBA00023033"/>
    </source>
</evidence>
<dbReference type="GO" id="GO:0004497">
    <property type="term" value="F:monooxygenase activity"/>
    <property type="evidence" value="ECO:0007669"/>
    <property type="project" value="UniProtKB-KW"/>
</dbReference>
<keyword evidence="7 8" id="KW-0472">Membrane</keyword>
<keyword evidence="6 8" id="KW-0503">Monooxygenase</keyword>
<dbReference type="EC" id="1.14.99.60" evidence="8"/>
<comment type="subcellular location">
    <subcellularLocation>
        <location evidence="8">Cell membrane</location>
        <topology evidence="8">Peripheral membrane protein</topology>
    </subcellularLocation>
</comment>
<feature type="binding site" evidence="8">
    <location>
        <position position="156"/>
    </location>
    <ligand>
        <name>Fe cation</name>
        <dbReference type="ChEBI" id="CHEBI:24875"/>
        <label>2</label>
    </ligand>
</feature>
<evidence type="ECO:0000256" key="5">
    <source>
        <dbReference type="ARBA" id="ARBA00023004"/>
    </source>
</evidence>
<dbReference type="InterPro" id="IPR011566">
    <property type="entry name" value="Ubq_synth_Coq7"/>
</dbReference>
<dbReference type="PANTHER" id="PTHR11237">
    <property type="entry name" value="COENZYME Q10 BIOSYNTHESIS PROTEIN 7"/>
    <property type="match status" value="1"/>
</dbReference>
<feature type="binding site" evidence="8">
    <location>
        <position position="153"/>
    </location>
    <ligand>
        <name>Fe cation</name>
        <dbReference type="ChEBI" id="CHEBI:24875"/>
        <label>1</label>
    </ligand>
</feature>
<comment type="function">
    <text evidence="8">Catalyzes the hydroxylation of 2-nonaprenyl-3-methyl-6-methoxy-1,4-benzoquinol during ubiquinone biosynthesis.</text>
</comment>
<keyword evidence="5 8" id="KW-0408">Iron</keyword>
<evidence type="ECO:0000256" key="8">
    <source>
        <dbReference type="HAMAP-Rule" id="MF_01658"/>
    </source>
</evidence>
<evidence type="ECO:0000313" key="10">
    <source>
        <dbReference type="EMBL" id="MDQ0535288.1"/>
    </source>
</evidence>